<dbReference type="InterPro" id="IPR000914">
    <property type="entry name" value="SBP_5_dom"/>
</dbReference>
<dbReference type="EMBL" id="CP090958">
    <property type="protein sequence ID" value="WGW10574.1"/>
    <property type="molecule type" value="Genomic_DNA"/>
</dbReference>
<sequence length="605" mass="66659">MSKRKLLAAGAVFAVGALALSACTPPAGNDDNQSINDESTLSVMWNQPFYSYNNATSNGNATANTNPIYLTNESFAYYDDSLQLHPNKGYGTFEKLSDDPLKVKYTINDNAQWSDGTPVTAADVVLPWAAQSGHFNSVKAEDATNEDGTVKENSGDDVYFDASDPGFSLITKFPEVSEDGKEVTFTYDKPFADWEVNYTSTEPGVPAHVVAQHALGEKDAAKASEALLAAFKDKDDAALSKISNFWNTGFDFTSLPEDKSLLVGNGPYKMTEYKENQFMTLEKNENYKGENKPKVDKITIRYNEDPMAAVQALENGEVDLIQPQSTADVLKAAQAIDGVKVDTGDDATYEHIDLTFNNNGPFDPKKYGGDKEKAKQVRQAFLKAVPRQKIVDTIVKPLTDTAQTRDSFNVVPGSPNYDDTVAANGVAEEKEADIAGAKDLLKQAGVDKPKVRIMYAEGNQRREQEFQLIKESAEEAGFEIIDNGDAKWSEKLGDKTYDASLFGWQSVSTAVTEADANFRSTGQNNFGGYNNPDVDKLYDQLQVETDPEKQKQINIDVEKKLVEDAFGVTLFQFPGLTAYNENVSNVSTITVSPTVFWNFWEWEVK</sequence>
<accession>A0ABY8QQB5</accession>
<dbReference type="InterPro" id="IPR039424">
    <property type="entry name" value="SBP_5"/>
</dbReference>
<keyword evidence="1" id="KW-0732">Signal</keyword>
<evidence type="ECO:0000313" key="4">
    <source>
        <dbReference type="Proteomes" id="UP001209083"/>
    </source>
</evidence>
<dbReference type="PIRSF" id="PIRSF002741">
    <property type="entry name" value="MppA"/>
    <property type="match status" value="1"/>
</dbReference>
<dbReference type="CDD" id="cd08501">
    <property type="entry name" value="PBP2_Lpqw"/>
    <property type="match status" value="1"/>
</dbReference>
<dbReference type="Pfam" id="PF00496">
    <property type="entry name" value="SBP_bac_5"/>
    <property type="match status" value="1"/>
</dbReference>
<gene>
    <name evidence="3" type="ORF">LWF01_10530</name>
</gene>
<reference evidence="3 4" key="1">
    <citation type="submission" date="2023-05" db="EMBL/GenBank/DDBJ databases">
        <title>Lithophilousrod everest ZFBP1038 complete genpme.</title>
        <authorList>
            <person name="Tian M."/>
        </authorList>
    </citation>
    <scope>NUCLEOTIDE SEQUENCE [LARGE SCALE GENOMIC DNA]</scope>
    <source>
        <strain evidence="3 4">ZFBP1038</strain>
    </source>
</reference>
<proteinExistence type="predicted"/>
<feature type="chain" id="PRO_5045505398" evidence="1">
    <location>
        <begin position="30"/>
        <end position="605"/>
    </location>
</feature>
<evidence type="ECO:0000259" key="2">
    <source>
        <dbReference type="Pfam" id="PF00496"/>
    </source>
</evidence>
<evidence type="ECO:0000313" key="3">
    <source>
        <dbReference type="EMBL" id="WGW10574.1"/>
    </source>
</evidence>
<dbReference type="Gene3D" id="3.40.190.10">
    <property type="entry name" value="Periplasmic binding protein-like II"/>
    <property type="match status" value="1"/>
</dbReference>
<evidence type="ECO:0000256" key="1">
    <source>
        <dbReference type="SAM" id="SignalP"/>
    </source>
</evidence>
<dbReference type="RefSeq" id="WP_349637355.1">
    <property type="nucleotide sequence ID" value="NZ_CP090958.1"/>
</dbReference>
<feature type="signal peptide" evidence="1">
    <location>
        <begin position="1"/>
        <end position="29"/>
    </location>
</feature>
<dbReference type="Gene3D" id="3.10.105.10">
    <property type="entry name" value="Dipeptide-binding Protein, Domain 3"/>
    <property type="match status" value="1"/>
</dbReference>
<keyword evidence="4" id="KW-1185">Reference proteome</keyword>
<dbReference type="InterPro" id="IPR030678">
    <property type="entry name" value="Peptide/Ni-bd"/>
</dbReference>
<organism evidence="3 4">
    <name type="scientific">Saxibacter everestensis</name>
    <dbReference type="NCBI Taxonomy" id="2909229"/>
    <lineage>
        <taxon>Bacteria</taxon>
        <taxon>Bacillati</taxon>
        <taxon>Actinomycetota</taxon>
        <taxon>Actinomycetes</taxon>
        <taxon>Micrococcales</taxon>
        <taxon>Brevibacteriaceae</taxon>
        <taxon>Saxibacter</taxon>
    </lineage>
</organism>
<dbReference type="Proteomes" id="UP001209083">
    <property type="component" value="Chromosome"/>
</dbReference>
<dbReference type="PANTHER" id="PTHR30290">
    <property type="entry name" value="PERIPLASMIC BINDING COMPONENT OF ABC TRANSPORTER"/>
    <property type="match status" value="1"/>
</dbReference>
<protein>
    <submittedName>
        <fullName evidence="3">ABC transporter family substrate-binding protein</fullName>
    </submittedName>
</protein>
<dbReference type="SUPFAM" id="SSF53850">
    <property type="entry name" value="Periplasmic binding protein-like II"/>
    <property type="match status" value="1"/>
</dbReference>
<name>A0ABY8QQB5_9MICO</name>
<feature type="domain" description="Solute-binding protein family 5" evidence="2">
    <location>
        <begin position="95"/>
        <end position="511"/>
    </location>
</feature>